<comment type="catalytic activity">
    <reaction evidence="17">
        <text>32-oxolanosterol + reduced [NADPH--hemoprotein reductase] + O2 = 4,4-dimethyl-5alpha-cholesta-8,14,24-trien-3beta-ol + formate + oxidized [NADPH--hemoprotein reductase] + H2O + 2 H(+)</text>
        <dbReference type="Rhea" id="RHEA:75111"/>
        <dbReference type="Rhea" id="RHEA-COMP:11964"/>
        <dbReference type="Rhea" id="RHEA-COMP:11965"/>
        <dbReference type="ChEBI" id="CHEBI:15377"/>
        <dbReference type="ChEBI" id="CHEBI:15378"/>
        <dbReference type="ChEBI" id="CHEBI:15379"/>
        <dbReference type="ChEBI" id="CHEBI:15740"/>
        <dbReference type="ChEBI" id="CHEBI:17813"/>
        <dbReference type="ChEBI" id="CHEBI:57618"/>
        <dbReference type="ChEBI" id="CHEBI:58210"/>
        <dbReference type="ChEBI" id="CHEBI:166681"/>
    </reaction>
    <physiologicalReaction direction="left-to-right" evidence="17">
        <dbReference type="Rhea" id="RHEA:75112"/>
    </physiologicalReaction>
</comment>
<evidence type="ECO:0000256" key="18">
    <source>
        <dbReference type="ARBA" id="ARBA00048736"/>
    </source>
</evidence>
<comment type="catalytic activity">
    <reaction evidence="11">
        <text>32-hydroxylanosterol + reduced [NADPH--hemoprotein reductase] + O2 = 32-oxolanosterol + oxidized [NADPH--hemoprotein reductase] + 2 H2O + H(+)</text>
        <dbReference type="Rhea" id="RHEA:75107"/>
        <dbReference type="Rhea" id="RHEA-COMP:11964"/>
        <dbReference type="Rhea" id="RHEA-COMP:11965"/>
        <dbReference type="ChEBI" id="CHEBI:15377"/>
        <dbReference type="ChEBI" id="CHEBI:15378"/>
        <dbReference type="ChEBI" id="CHEBI:15379"/>
        <dbReference type="ChEBI" id="CHEBI:57618"/>
        <dbReference type="ChEBI" id="CHEBI:58210"/>
        <dbReference type="ChEBI" id="CHEBI:166681"/>
        <dbReference type="ChEBI" id="CHEBI:166806"/>
    </reaction>
    <physiologicalReaction direction="left-to-right" evidence="11">
        <dbReference type="Rhea" id="RHEA:75108"/>
    </physiologicalReaction>
</comment>
<feature type="transmembrane region" description="Helical" evidence="25">
    <location>
        <begin position="6"/>
        <end position="25"/>
    </location>
</feature>
<dbReference type="InterPro" id="IPR001128">
    <property type="entry name" value="Cyt_P450"/>
</dbReference>
<comment type="cofactor">
    <cofactor evidence="23">
        <name>heme</name>
        <dbReference type="ChEBI" id="CHEBI:30413"/>
    </cofactor>
</comment>
<keyword evidence="24" id="KW-0560">Oxidoreductase</keyword>
<comment type="catalytic activity">
    <reaction evidence="22">
        <text>a 14alpha-formyl steroid + reduced [NADPH--hemoprotein reductase] + O2 = a Delta(14) steroid + formate + oxidized [NADPH--hemoprotein reductase] + H2O + 2 H(+)</text>
        <dbReference type="Rhea" id="RHEA:68068"/>
        <dbReference type="Rhea" id="RHEA-COMP:11964"/>
        <dbReference type="Rhea" id="RHEA-COMP:11965"/>
        <dbReference type="ChEBI" id="CHEBI:15377"/>
        <dbReference type="ChEBI" id="CHEBI:15378"/>
        <dbReference type="ChEBI" id="CHEBI:15379"/>
        <dbReference type="ChEBI" id="CHEBI:15740"/>
        <dbReference type="ChEBI" id="CHEBI:57618"/>
        <dbReference type="ChEBI" id="CHEBI:58210"/>
        <dbReference type="ChEBI" id="CHEBI:138031"/>
        <dbReference type="ChEBI" id="CHEBI:176902"/>
    </reaction>
    <physiologicalReaction direction="left-to-right" evidence="22">
        <dbReference type="Rhea" id="RHEA:68069"/>
    </physiologicalReaction>
</comment>
<dbReference type="EMBL" id="IACF01005522">
    <property type="protein sequence ID" value="LAB71107.1"/>
    <property type="molecule type" value="mRNA"/>
</dbReference>
<keyword evidence="3 23" id="KW-0349">Heme</keyword>
<dbReference type="AlphaFoldDB" id="A0A2P2IAQ8"/>
<sequence length="483" mass="54794">MVDWTAFPLLATATVFILSALLFFIRSPTPVGRAPRFSYLVGALLGRFNMKEEGAMDLLWAAYKKHGDMFTLKILHKHITILIGAEASAVMYNANDSEVSSKEIYSFTIPVFGKGIVYDAPTHIMAQQLKFVRHGLGSTLMETYCAKIANESAMYFNSWPDAGECDFHKEMSELTALSASRCLLGDEIRGKISKFGPLYQKLSDGLSHISVLFPYLPTKAHRERDKARAQIHDLFIEVIEKRREAESKSDDYLQLLIDSRYRDGQRASNDDIVGIMIATLFGGQHTSAITSTWVAFMIATHKEPLLKRLLDEQKEVLTASNGELSVEVVDSMKLLHLAVKETLRLFPPLIMLARTALKPLKYKEFVIPKGDILMTCPTLTQRLPEVFKNPDEFDPDRFAEPRKEDAERFAYQPFGGGRHMCLGNRFGYLQIKIVISVFLRMFEFELKDPNWKPKISYEAIVAGPAHGCEIKFKKRPKSEQFFI</sequence>
<dbReference type="GO" id="GO:0005789">
    <property type="term" value="C:endoplasmic reticulum membrane"/>
    <property type="evidence" value="ECO:0007669"/>
    <property type="project" value="UniProtKB-SubCell"/>
</dbReference>
<evidence type="ECO:0000256" key="19">
    <source>
        <dbReference type="ARBA" id="ARBA00048839"/>
    </source>
</evidence>
<evidence type="ECO:0000256" key="5">
    <source>
        <dbReference type="ARBA" id="ARBA00023004"/>
    </source>
</evidence>
<dbReference type="InterPro" id="IPR002403">
    <property type="entry name" value="Cyt_P450_E_grp-IV"/>
</dbReference>
<keyword evidence="26" id="KW-0489">Methyltransferase</keyword>
<keyword evidence="25" id="KW-1133">Transmembrane helix</keyword>
<comment type="catalytic activity">
    <reaction evidence="18">
        <text>32-hydroxy-24,25-dihydrolanosterol + reduced [NADPH--hemoprotein reductase] + O2 = 32-oxo-24,25-dihydrolanosterol + oxidized [NADPH--hemoprotein reductase] + 2 H2O + H(+)</text>
        <dbReference type="Rhea" id="RHEA:75087"/>
        <dbReference type="Rhea" id="RHEA-COMP:11964"/>
        <dbReference type="Rhea" id="RHEA-COMP:11965"/>
        <dbReference type="ChEBI" id="CHEBI:15377"/>
        <dbReference type="ChEBI" id="CHEBI:15378"/>
        <dbReference type="ChEBI" id="CHEBI:15379"/>
        <dbReference type="ChEBI" id="CHEBI:57618"/>
        <dbReference type="ChEBI" id="CHEBI:58210"/>
        <dbReference type="ChEBI" id="CHEBI:87057"/>
        <dbReference type="ChEBI" id="CHEBI:87060"/>
    </reaction>
    <physiologicalReaction direction="left-to-right" evidence="18">
        <dbReference type="Rhea" id="RHEA:75088"/>
    </physiologicalReaction>
</comment>
<evidence type="ECO:0000256" key="15">
    <source>
        <dbReference type="ARBA" id="ARBA00047983"/>
    </source>
</evidence>
<evidence type="ECO:0000313" key="27">
    <source>
        <dbReference type="EMBL" id="LAC25345.1"/>
    </source>
</evidence>
<evidence type="ECO:0000256" key="13">
    <source>
        <dbReference type="ARBA" id="ARBA00047670"/>
    </source>
</evidence>
<dbReference type="GO" id="GO:0008202">
    <property type="term" value="P:steroid metabolic process"/>
    <property type="evidence" value="ECO:0007669"/>
    <property type="project" value="UniProtKB-KW"/>
</dbReference>
<reference evidence="26" key="2">
    <citation type="journal article" date="2018" name="Biosci. Biotechnol. Biochem.">
        <title>Polysaccharide hydrolase of the hadal zone amphipods Hirondellea gigas.</title>
        <authorList>
            <person name="Kobayashi H."/>
            <person name="Nagahama T."/>
            <person name="Arai W."/>
            <person name="Sasagawa Y."/>
            <person name="Umeda M."/>
            <person name="Hayashi T."/>
            <person name="Nikaido I."/>
            <person name="Watanabe H."/>
            <person name="Oguri K."/>
            <person name="Kitazato H."/>
            <person name="Fujioka K."/>
            <person name="Kido Y."/>
            <person name="Takami H."/>
        </authorList>
    </citation>
    <scope>NUCLEOTIDE SEQUENCE</scope>
    <source>
        <tissue evidence="26">Whole body</tissue>
    </source>
</reference>
<evidence type="ECO:0000313" key="26">
    <source>
        <dbReference type="EMBL" id="LAB71107.1"/>
    </source>
</evidence>
<evidence type="ECO:0000256" key="22">
    <source>
        <dbReference type="ARBA" id="ARBA00049450"/>
    </source>
</evidence>
<dbReference type="PANTHER" id="PTHR24304">
    <property type="entry name" value="CYTOCHROME P450 FAMILY 7"/>
    <property type="match status" value="1"/>
</dbReference>
<dbReference type="GO" id="GO:0032259">
    <property type="term" value="P:methylation"/>
    <property type="evidence" value="ECO:0007669"/>
    <property type="project" value="UniProtKB-KW"/>
</dbReference>
<dbReference type="EMBL" id="IACT01006208">
    <property type="protein sequence ID" value="LAC25345.1"/>
    <property type="molecule type" value="mRNA"/>
</dbReference>
<dbReference type="Pfam" id="PF00067">
    <property type="entry name" value="p450"/>
    <property type="match status" value="1"/>
</dbReference>
<name>A0A2P2IAQ8_9CRUS</name>
<comment type="catalytic activity">
    <reaction evidence="13">
        <text>lanosterol + 3 reduced [NADPH--hemoprotein reductase] + 3 O2 = 4,4-dimethyl-5alpha-cholesta-8,14,24-trien-3beta-ol + formate + 3 oxidized [NADPH--hemoprotein reductase] + 4 H2O + 4 H(+)</text>
        <dbReference type="Rhea" id="RHEA:25286"/>
        <dbReference type="Rhea" id="RHEA-COMP:11964"/>
        <dbReference type="Rhea" id="RHEA-COMP:11965"/>
        <dbReference type="ChEBI" id="CHEBI:15377"/>
        <dbReference type="ChEBI" id="CHEBI:15378"/>
        <dbReference type="ChEBI" id="CHEBI:15379"/>
        <dbReference type="ChEBI" id="CHEBI:15740"/>
        <dbReference type="ChEBI" id="CHEBI:16521"/>
        <dbReference type="ChEBI" id="CHEBI:17813"/>
        <dbReference type="ChEBI" id="CHEBI:57618"/>
        <dbReference type="ChEBI" id="CHEBI:58210"/>
        <dbReference type="EC" id="1.14.14.154"/>
    </reaction>
    <physiologicalReaction direction="left-to-right" evidence="13">
        <dbReference type="Rhea" id="RHEA:25287"/>
    </physiologicalReaction>
</comment>
<comment type="catalytic activity">
    <reaction evidence="12">
        <text>a 14alpha-hydroxymethyl steroid + reduced [NADPH--hemoprotein reductase] + O2 = a 14alpha-formyl steroid + oxidized [NADPH--hemoprotein reductase] + 2 H2O + H(+)</text>
        <dbReference type="Rhea" id="RHEA:68064"/>
        <dbReference type="Rhea" id="RHEA-COMP:11964"/>
        <dbReference type="Rhea" id="RHEA-COMP:11965"/>
        <dbReference type="ChEBI" id="CHEBI:15377"/>
        <dbReference type="ChEBI" id="CHEBI:15378"/>
        <dbReference type="ChEBI" id="CHEBI:15379"/>
        <dbReference type="ChEBI" id="CHEBI:57618"/>
        <dbReference type="ChEBI" id="CHEBI:58210"/>
        <dbReference type="ChEBI" id="CHEBI:176901"/>
        <dbReference type="ChEBI" id="CHEBI:176902"/>
    </reaction>
    <physiologicalReaction direction="left-to-right" evidence="12">
        <dbReference type="Rhea" id="RHEA:68065"/>
    </physiologicalReaction>
</comment>
<organism evidence="26">
    <name type="scientific">Hirondellea gigas</name>
    <dbReference type="NCBI Taxonomy" id="1518452"/>
    <lineage>
        <taxon>Eukaryota</taxon>
        <taxon>Metazoa</taxon>
        <taxon>Ecdysozoa</taxon>
        <taxon>Arthropoda</taxon>
        <taxon>Crustacea</taxon>
        <taxon>Multicrustacea</taxon>
        <taxon>Malacostraca</taxon>
        <taxon>Eumalacostraca</taxon>
        <taxon>Peracarida</taxon>
        <taxon>Amphipoda</taxon>
        <taxon>Amphilochidea</taxon>
        <taxon>Lysianassida</taxon>
        <taxon>Lysianassidira</taxon>
        <taxon>Lysianassoidea</taxon>
        <taxon>Lysianassidae</taxon>
        <taxon>Hirondellea</taxon>
    </lineage>
</organism>
<keyword evidence="7" id="KW-0443">Lipid metabolism</keyword>
<evidence type="ECO:0000256" key="25">
    <source>
        <dbReference type="SAM" id="Phobius"/>
    </source>
</evidence>
<evidence type="ECO:0000256" key="23">
    <source>
        <dbReference type="PIRSR" id="PIRSR602403-1"/>
    </source>
</evidence>
<accession>A0A2P2IAQ8</accession>
<evidence type="ECO:0000256" key="8">
    <source>
        <dbReference type="ARBA" id="ARBA00037887"/>
    </source>
</evidence>
<evidence type="ECO:0000256" key="17">
    <source>
        <dbReference type="ARBA" id="ARBA00048479"/>
    </source>
</evidence>
<dbReference type="GO" id="GO:0008168">
    <property type="term" value="F:methyltransferase activity"/>
    <property type="evidence" value="ECO:0007669"/>
    <property type="project" value="UniProtKB-KW"/>
</dbReference>
<keyword evidence="25" id="KW-0812">Transmembrane</keyword>
<evidence type="ECO:0000256" key="20">
    <source>
        <dbReference type="ARBA" id="ARBA00048866"/>
    </source>
</evidence>
<dbReference type="GO" id="GO:0020037">
    <property type="term" value="F:heme binding"/>
    <property type="evidence" value="ECO:0007669"/>
    <property type="project" value="InterPro"/>
</dbReference>
<dbReference type="CDD" id="cd11042">
    <property type="entry name" value="CYP51-like"/>
    <property type="match status" value="1"/>
</dbReference>
<proteinExistence type="evidence at transcript level"/>
<dbReference type="SUPFAM" id="SSF48264">
    <property type="entry name" value="Cytochrome P450"/>
    <property type="match status" value="1"/>
</dbReference>
<comment type="catalytic activity">
    <reaction evidence="20">
        <text>a 14alpha-methyl steroid + reduced [NADPH--hemoprotein reductase] + O2 = a 14alpha-hydroxymethyl steroid + oxidized [NADPH--hemoprotein reductase] + H2O + H(+)</text>
        <dbReference type="Rhea" id="RHEA:68060"/>
        <dbReference type="Rhea" id="RHEA-COMP:11964"/>
        <dbReference type="Rhea" id="RHEA-COMP:11965"/>
        <dbReference type="ChEBI" id="CHEBI:15377"/>
        <dbReference type="ChEBI" id="CHEBI:15378"/>
        <dbReference type="ChEBI" id="CHEBI:15379"/>
        <dbReference type="ChEBI" id="CHEBI:57618"/>
        <dbReference type="ChEBI" id="CHEBI:58210"/>
        <dbReference type="ChEBI" id="CHEBI:138029"/>
        <dbReference type="ChEBI" id="CHEBI:176901"/>
    </reaction>
    <physiologicalReaction direction="left-to-right" evidence="20">
        <dbReference type="Rhea" id="RHEA:68061"/>
    </physiologicalReaction>
</comment>
<comment type="catalytic activity">
    <reaction evidence="19">
        <text>24,25-dihydrolanosterol + 3 reduced [NADPH--hemoprotein reductase] + 3 O2 = 4,4-dimethyl-8,14-cholestadien-3beta-ol + formate + 3 oxidized [NADPH--hemoprotein reductase] + 4 H2O + 4 H(+)</text>
        <dbReference type="Rhea" id="RHEA:45960"/>
        <dbReference type="Rhea" id="RHEA-COMP:11964"/>
        <dbReference type="Rhea" id="RHEA-COMP:11965"/>
        <dbReference type="ChEBI" id="CHEBI:15377"/>
        <dbReference type="ChEBI" id="CHEBI:15378"/>
        <dbReference type="ChEBI" id="CHEBI:15379"/>
        <dbReference type="ChEBI" id="CHEBI:15740"/>
        <dbReference type="ChEBI" id="CHEBI:28113"/>
        <dbReference type="ChEBI" id="CHEBI:57618"/>
        <dbReference type="ChEBI" id="CHEBI:58210"/>
        <dbReference type="ChEBI" id="CHEBI:78904"/>
    </reaction>
    <physiologicalReaction direction="left-to-right" evidence="19">
        <dbReference type="Rhea" id="RHEA:45961"/>
    </physiologicalReaction>
</comment>
<evidence type="ECO:0000256" key="24">
    <source>
        <dbReference type="RuleBase" id="RU000461"/>
    </source>
</evidence>
<reference evidence="27" key="1">
    <citation type="submission" date="2017-11" db="EMBL/GenBank/DDBJ databases">
        <title>The sensing device of the deep-sea amphipod.</title>
        <authorList>
            <person name="Kobayashi H."/>
            <person name="Nagahama T."/>
            <person name="Arai W."/>
            <person name="Sasagawa Y."/>
            <person name="Umeda M."/>
            <person name="Hayashi T."/>
            <person name="Nikaido I."/>
            <person name="Watanabe H."/>
            <person name="Oguri K."/>
            <person name="Kitazato H."/>
            <person name="Fujioka K."/>
            <person name="Kido Y."/>
            <person name="Takami H."/>
        </authorList>
    </citation>
    <scope>NUCLEOTIDE SEQUENCE</scope>
    <source>
        <tissue evidence="27">Whole body</tissue>
    </source>
</reference>
<comment type="catalytic activity">
    <reaction evidence="21">
        <text>lanosterol + reduced [NADPH--hemoprotein reductase] + O2 = 32-hydroxylanosterol + oxidized [NADPH--hemoprotein reductase] + H2O + H(+)</text>
        <dbReference type="Rhea" id="RHEA:75103"/>
        <dbReference type="Rhea" id="RHEA-COMP:11964"/>
        <dbReference type="Rhea" id="RHEA-COMP:11965"/>
        <dbReference type="ChEBI" id="CHEBI:15377"/>
        <dbReference type="ChEBI" id="CHEBI:15378"/>
        <dbReference type="ChEBI" id="CHEBI:15379"/>
        <dbReference type="ChEBI" id="CHEBI:16521"/>
        <dbReference type="ChEBI" id="CHEBI:57618"/>
        <dbReference type="ChEBI" id="CHEBI:58210"/>
        <dbReference type="ChEBI" id="CHEBI:166806"/>
    </reaction>
    <physiologicalReaction direction="left-to-right" evidence="21">
        <dbReference type="Rhea" id="RHEA:75104"/>
    </physiologicalReaction>
</comment>
<evidence type="ECO:0000256" key="3">
    <source>
        <dbReference type="ARBA" id="ARBA00022617"/>
    </source>
</evidence>
<dbReference type="InterPro" id="IPR050529">
    <property type="entry name" value="CYP450_sterol_14alpha_dmase"/>
</dbReference>
<dbReference type="GO" id="GO:0008398">
    <property type="term" value="F:sterol 14-demethylase activity"/>
    <property type="evidence" value="ECO:0007669"/>
    <property type="project" value="UniProtKB-EC"/>
</dbReference>
<keyword evidence="6 24" id="KW-0503">Monooxygenase</keyword>
<evidence type="ECO:0000256" key="16">
    <source>
        <dbReference type="ARBA" id="ARBA00048245"/>
    </source>
</evidence>
<dbReference type="PROSITE" id="PS00086">
    <property type="entry name" value="CYTOCHROME_P450"/>
    <property type="match status" value="1"/>
</dbReference>
<dbReference type="PANTHER" id="PTHR24304:SF2">
    <property type="entry name" value="24-HYDROXYCHOLESTEROL 7-ALPHA-HYDROXYLASE"/>
    <property type="match status" value="1"/>
</dbReference>
<comment type="function">
    <text evidence="1">May be involved in the metabolism of insect hormones and in the breakdown of synthetic insecticides.</text>
</comment>
<evidence type="ECO:0000256" key="9">
    <source>
        <dbReference type="ARBA" id="ARBA00038974"/>
    </source>
</evidence>
<evidence type="ECO:0000256" key="4">
    <source>
        <dbReference type="ARBA" id="ARBA00022723"/>
    </source>
</evidence>
<evidence type="ECO:0000256" key="6">
    <source>
        <dbReference type="ARBA" id="ARBA00023033"/>
    </source>
</evidence>
<evidence type="ECO:0000256" key="7">
    <source>
        <dbReference type="ARBA" id="ARBA00023221"/>
    </source>
</evidence>
<comment type="similarity">
    <text evidence="2 24">Belongs to the cytochrome P450 family.</text>
</comment>
<evidence type="ECO:0000256" key="21">
    <source>
        <dbReference type="ARBA" id="ARBA00049163"/>
    </source>
</evidence>
<dbReference type="EC" id="1.14.14.154" evidence="9"/>
<keyword evidence="7" id="KW-0753">Steroid metabolism</keyword>
<dbReference type="InterPro" id="IPR036396">
    <property type="entry name" value="Cyt_P450_sf"/>
</dbReference>
<dbReference type="Gene3D" id="1.10.630.10">
    <property type="entry name" value="Cytochrome P450"/>
    <property type="match status" value="1"/>
</dbReference>
<protein>
    <recommendedName>
        <fullName evidence="10">Lanosterol 14-alpha demethylase</fullName>
        <ecNumber evidence="9">1.14.14.154</ecNumber>
    </recommendedName>
</protein>
<keyword evidence="25" id="KW-0472">Membrane</keyword>
<comment type="catalytic activity">
    <reaction evidence="14">
        <text>a 14alpha-methyl steroid + 3 reduced [NADPH--hemoprotein reductase] + 3 O2 = a Delta(14) steroid + formate + 3 oxidized [NADPH--hemoprotein reductase] + 4 H2O + 4 H(+)</text>
        <dbReference type="Rhea" id="RHEA:54028"/>
        <dbReference type="Rhea" id="RHEA-COMP:11964"/>
        <dbReference type="Rhea" id="RHEA-COMP:11965"/>
        <dbReference type="ChEBI" id="CHEBI:15377"/>
        <dbReference type="ChEBI" id="CHEBI:15378"/>
        <dbReference type="ChEBI" id="CHEBI:15379"/>
        <dbReference type="ChEBI" id="CHEBI:15740"/>
        <dbReference type="ChEBI" id="CHEBI:57618"/>
        <dbReference type="ChEBI" id="CHEBI:58210"/>
        <dbReference type="ChEBI" id="CHEBI:138029"/>
        <dbReference type="ChEBI" id="CHEBI:138031"/>
        <dbReference type="EC" id="1.14.14.154"/>
    </reaction>
    <physiologicalReaction direction="left-to-right" evidence="14">
        <dbReference type="Rhea" id="RHEA:54029"/>
    </physiologicalReaction>
</comment>
<dbReference type="PRINTS" id="PR00465">
    <property type="entry name" value="EP450IV"/>
</dbReference>
<evidence type="ECO:0000256" key="1">
    <source>
        <dbReference type="ARBA" id="ARBA00003690"/>
    </source>
</evidence>
<dbReference type="InterPro" id="IPR017972">
    <property type="entry name" value="Cyt_P450_CS"/>
</dbReference>
<evidence type="ECO:0000256" key="11">
    <source>
        <dbReference type="ARBA" id="ARBA00047379"/>
    </source>
</evidence>
<keyword evidence="26" id="KW-0808">Transferase</keyword>
<evidence type="ECO:0000256" key="14">
    <source>
        <dbReference type="ARBA" id="ARBA00047702"/>
    </source>
</evidence>
<evidence type="ECO:0000256" key="12">
    <source>
        <dbReference type="ARBA" id="ARBA00047587"/>
    </source>
</evidence>
<keyword evidence="5 23" id="KW-0408">Iron</keyword>
<feature type="binding site" description="axial binding residue" evidence="23">
    <location>
        <position position="421"/>
    </location>
    <ligand>
        <name>heme</name>
        <dbReference type="ChEBI" id="CHEBI:30413"/>
    </ligand>
    <ligandPart>
        <name>Fe</name>
        <dbReference type="ChEBI" id="CHEBI:18248"/>
    </ligandPart>
</feature>
<comment type="catalytic activity">
    <reaction evidence="16">
        <text>32-oxo-24,25-dihydrolanosterol + reduced [NADPH--hemoprotein reductase] + O2 = 4,4-dimethyl-8,14-cholestadien-3beta-ol + formate + oxidized [NADPH--hemoprotein reductase] + H2O + 2 H(+)</text>
        <dbReference type="Rhea" id="RHEA:75083"/>
        <dbReference type="Rhea" id="RHEA-COMP:11964"/>
        <dbReference type="Rhea" id="RHEA-COMP:11965"/>
        <dbReference type="ChEBI" id="CHEBI:15377"/>
        <dbReference type="ChEBI" id="CHEBI:15378"/>
        <dbReference type="ChEBI" id="CHEBI:15379"/>
        <dbReference type="ChEBI" id="CHEBI:15740"/>
        <dbReference type="ChEBI" id="CHEBI:57618"/>
        <dbReference type="ChEBI" id="CHEBI:58210"/>
        <dbReference type="ChEBI" id="CHEBI:78904"/>
        <dbReference type="ChEBI" id="CHEBI:87060"/>
    </reaction>
    <physiologicalReaction direction="left-to-right" evidence="16">
        <dbReference type="Rhea" id="RHEA:75084"/>
    </physiologicalReaction>
</comment>
<evidence type="ECO:0000256" key="10">
    <source>
        <dbReference type="ARBA" id="ARBA00041158"/>
    </source>
</evidence>
<comment type="catalytic activity">
    <reaction evidence="15">
        <text>24,25-dihydrolanosterol + reduced [NADPH--hemoprotein reductase] + O2 = 32-hydroxy-24,25-dihydrolanosterol + oxidized [NADPH--hemoprotein reductase] + H2O + H(+)</text>
        <dbReference type="Rhea" id="RHEA:75079"/>
        <dbReference type="Rhea" id="RHEA-COMP:11964"/>
        <dbReference type="Rhea" id="RHEA-COMP:11965"/>
        <dbReference type="ChEBI" id="CHEBI:15377"/>
        <dbReference type="ChEBI" id="CHEBI:15378"/>
        <dbReference type="ChEBI" id="CHEBI:15379"/>
        <dbReference type="ChEBI" id="CHEBI:28113"/>
        <dbReference type="ChEBI" id="CHEBI:57618"/>
        <dbReference type="ChEBI" id="CHEBI:58210"/>
        <dbReference type="ChEBI" id="CHEBI:87057"/>
    </reaction>
    <physiologicalReaction direction="left-to-right" evidence="15">
        <dbReference type="Rhea" id="RHEA:75080"/>
    </physiologicalReaction>
</comment>
<keyword evidence="4 23" id="KW-0479">Metal-binding</keyword>
<comment type="pathway">
    <text evidence="8">Steroid biosynthesis; zymosterol biosynthesis; zymosterol from lanosterol: step 1/6.</text>
</comment>
<dbReference type="GO" id="GO:0005506">
    <property type="term" value="F:iron ion binding"/>
    <property type="evidence" value="ECO:0007669"/>
    <property type="project" value="InterPro"/>
</dbReference>
<evidence type="ECO:0000256" key="2">
    <source>
        <dbReference type="ARBA" id="ARBA00010617"/>
    </source>
</evidence>
<dbReference type="PRINTS" id="PR00385">
    <property type="entry name" value="P450"/>
</dbReference>